<dbReference type="SUPFAM" id="SSF51004">
    <property type="entry name" value="C-terminal (heme d1) domain of cytochrome cd1-nitrite reductase"/>
    <property type="match status" value="1"/>
</dbReference>
<feature type="compositionally biased region" description="Low complexity" evidence="1">
    <location>
        <begin position="1"/>
        <end position="10"/>
    </location>
</feature>
<evidence type="ECO:0000313" key="2">
    <source>
        <dbReference type="EMBL" id="XDI05086.1"/>
    </source>
</evidence>
<dbReference type="InterPro" id="IPR011048">
    <property type="entry name" value="Haem_d1_sf"/>
</dbReference>
<sequence>MPAAGPHGAASAGGGSSPAGAAPGTGDGHGAVSGAAEVAEPQLGLTTIDRSGTVTHLDLLDESLTTIGRIDEPHALTTDGRYLFAATRDGVEIVDSGVWTWDHIDHFHYYRAEPRLLGTVSGSGSGSATVATTNLSTSGGTGLFFPESGDAVLLDTAALSRGEVEERFRMRTPPHAGLVVPVGSYALVTEPSPASLPAAATSSASAARAVPASSVTAYTADGEPTGVTEACTDAAGTITTRVGAVIGCTDGALLATVTDDELVLERIPYPAGSTAPAATSFDNREGRPTVAGLAGSDGIWMLDTRRRSWSLLPVPTPLAAVTAVDDDEQHVLALATDGRMLVIDGADGSLLAQTDPLVADSLAAGETPRLVADQQRAYLSGPRELMLWEIDFADDARIARSFPTSTEPAFAAETGR</sequence>
<evidence type="ECO:0000256" key="1">
    <source>
        <dbReference type="SAM" id="MobiDB-lite"/>
    </source>
</evidence>
<reference evidence="2" key="1">
    <citation type="submission" date="2024-05" db="EMBL/GenBank/DDBJ databases">
        <title>Herbiconiux sp. A18JL235.</title>
        <authorList>
            <person name="Zhang G."/>
        </authorList>
    </citation>
    <scope>NUCLEOTIDE SEQUENCE</scope>
    <source>
        <strain evidence="2">A18JL235</strain>
    </source>
</reference>
<dbReference type="RefSeq" id="WP_368497469.1">
    <property type="nucleotide sequence ID" value="NZ_CP162511.1"/>
</dbReference>
<protein>
    <submittedName>
        <fullName evidence="2">ABC transporter</fullName>
    </submittedName>
</protein>
<name>A0AB39BFH0_9MICO</name>
<dbReference type="EMBL" id="CP162511">
    <property type="protein sequence ID" value="XDI05086.1"/>
    <property type="molecule type" value="Genomic_DNA"/>
</dbReference>
<gene>
    <name evidence="2" type="ORF">ABFY20_17430</name>
</gene>
<organism evidence="2">
    <name type="scientific">Herbiconiux sp. A18JL235</name>
    <dbReference type="NCBI Taxonomy" id="3152363"/>
    <lineage>
        <taxon>Bacteria</taxon>
        <taxon>Bacillati</taxon>
        <taxon>Actinomycetota</taxon>
        <taxon>Actinomycetes</taxon>
        <taxon>Micrococcales</taxon>
        <taxon>Microbacteriaceae</taxon>
        <taxon>Herbiconiux</taxon>
    </lineage>
</organism>
<accession>A0AB39BFH0</accession>
<feature type="compositionally biased region" description="Gly residues" evidence="1">
    <location>
        <begin position="11"/>
        <end position="31"/>
    </location>
</feature>
<proteinExistence type="predicted"/>
<feature type="region of interest" description="Disordered" evidence="1">
    <location>
        <begin position="1"/>
        <end position="32"/>
    </location>
</feature>
<dbReference type="AlphaFoldDB" id="A0AB39BFH0"/>